<feature type="transmembrane region" description="Helical" evidence="6">
    <location>
        <begin position="72"/>
        <end position="91"/>
    </location>
</feature>
<evidence type="ECO:0000313" key="8">
    <source>
        <dbReference type="Proteomes" id="UP001156627"/>
    </source>
</evidence>
<evidence type="ECO:0000256" key="4">
    <source>
        <dbReference type="ARBA" id="ARBA00022989"/>
    </source>
</evidence>
<evidence type="ECO:0000256" key="1">
    <source>
        <dbReference type="ARBA" id="ARBA00004141"/>
    </source>
</evidence>
<dbReference type="PANTHER" id="PTHR43461:SF1">
    <property type="entry name" value="TRANSMEMBRANE PROTEIN 256"/>
    <property type="match status" value="1"/>
</dbReference>
<dbReference type="PANTHER" id="PTHR43461">
    <property type="entry name" value="TRANSMEMBRANE PROTEIN 256"/>
    <property type="match status" value="1"/>
</dbReference>
<dbReference type="InterPro" id="IPR006696">
    <property type="entry name" value="DUF423"/>
</dbReference>
<keyword evidence="8" id="KW-1185">Reference proteome</keyword>
<reference evidence="8" key="1">
    <citation type="journal article" date="2019" name="Int. J. Syst. Evol. Microbiol.">
        <title>The Global Catalogue of Microorganisms (GCM) 10K type strain sequencing project: providing services to taxonomists for standard genome sequencing and annotation.</title>
        <authorList>
            <consortium name="The Broad Institute Genomics Platform"/>
            <consortium name="The Broad Institute Genome Sequencing Center for Infectious Disease"/>
            <person name="Wu L."/>
            <person name="Ma J."/>
        </authorList>
    </citation>
    <scope>NUCLEOTIDE SEQUENCE [LARGE SCALE GENOMIC DNA]</scope>
    <source>
        <strain evidence="8">NBRC 111981</strain>
    </source>
</reference>
<gene>
    <name evidence="7" type="ORF">GCM10007898_36200</name>
</gene>
<organism evidence="7 8">
    <name type="scientific">Dyella flagellata</name>
    <dbReference type="NCBI Taxonomy" id="1867833"/>
    <lineage>
        <taxon>Bacteria</taxon>
        <taxon>Pseudomonadati</taxon>
        <taxon>Pseudomonadota</taxon>
        <taxon>Gammaproteobacteria</taxon>
        <taxon>Lysobacterales</taxon>
        <taxon>Rhodanobacteraceae</taxon>
        <taxon>Dyella</taxon>
    </lineage>
</organism>
<dbReference type="RefSeq" id="WP_284333481.1">
    <property type="nucleotide sequence ID" value="NZ_BSOA01000047.1"/>
</dbReference>
<evidence type="ECO:0000256" key="6">
    <source>
        <dbReference type="SAM" id="Phobius"/>
    </source>
</evidence>
<keyword evidence="5 6" id="KW-0472">Membrane</keyword>
<proteinExistence type="inferred from homology"/>
<dbReference type="Pfam" id="PF04241">
    <property type="entry name" value="DUF423"/>
    <property type="match status" value="1"/>
</dbReference>
<dbReference type="Proteomes" id="UP001156627">
    <property type="component" value="Unassembled WGS sequence"/>
</dbReference>
<keyword evidence="4 6" id="KW-1133">Transmembrane helix</keyword>
<evidence type="ECO:0000256" key="5">
    <source>
        <dbReference type="ARBA" id="ARBA00023136"/>
    </source>
</evidence>
<dbReference type="EMBL" id="BSOA01000047">
    <property type="protein sequence ID" value="GLQ90045.1"/>
    <property type="molecule type" value="Genomic_DNA"/>
</dbReference>
<accession>A0ABQ5XHR1</accession>
<comment type="similarity">
    <text evidence="2">Belongs to the UPF0382 family.</text>
</comment>
<feature type="transmembrane region" description="Helical" evidence="6">
    <location>
        <begin position="46"/>
        <end position="65"/>
    </location>
</feature>
<evidence type="ECO:0000313" key="7">
    <source>
        <dbReference type="EMBL" id="GLQ90045.1"/>
    </source>
</evidence>
<comment type="subcellular location">
    <subcellularLocation>
        <location evidence="1">Membrane</location>
        <topology evidence="1">Multi-pass membrane protein</topology>
    </subcellularLocation>
</comment>
<protein>
    <submittedName>
        <fullName evidence="7">DUF423 domain-containing protein</fullName>
    </submittedName>
</protein>
<sequence>MRQLVQSHAGLLVGAAGASAVLLGAFGAHALRSVLNPMQLELWHTAVQYHFWHALGLTGAVLAHAGKARRAAISAFALGIVLFSGSLYALALGAPHWAGIVTPFGGVAFIVGWIALGASLKTRL</sequence>
<comment type="caution">
    <text evidence="7">The sequence shown here is derived from an EMBL/GenBank/DDBJ whole genome shotgun (WGS) entry which is preliminary data.</text>
</comment>
<evidence type="ECO:0000256" key="2">
    <source>
        <dbReference type="ARBA" id="ARBA00009694"/>
    </source>
</evidence>
<keyword evidence="3 6" id="KW-0812">Transmembrane</keyword>
<name>A0ABQ5XHR1_9GAMM</name>
<evidence type="ECO:0000256" key="3">
    <source>
        <dbReference type="ARBA" id="ARBA00022692"/>
    </source>
</evidence>
<feature type="transmembrane region" description="Helical" evidence="6">
    <location>
        <begin position="97"/>
        <end position="120"/>
    </location>
</feature>